<dbReference type="GO" id="GO:0006355">
    <property type="term" value="P:regulation of DNA-templated transcription"/>
    <property type="evidence" value="ECO:0007669"/>
    <property type="project" value="InterPro"/>
</dbReference>
<dbReference type="Gene3D" id="1.10.10.10">
    <property type="entry name" value="Winged helix-like DNA-binding domain superfamily/Winged helix DNA-binding domain"/>
    <property type="match status" value="1"/>
</dbReference>
<feature type="domain" description="HTH luxR-type" evidence="5">
    <location>
        <begin position="16"/>
        <end position="81"/>
    </location>
</feature>
<evidence type="ECO:0000313" key="7">
    <source>
        <dbReference type="Proteomes" id="UP000244248"/>
    </source>
</evidence>
<dbReference type="CDD" id="cd06170">
    <property type="entry name" value="LuxR_C_like"/>
    <property type="match status" value="1"/>
</dbReference>
<feature type="region of interest" description="Disordered" evidence="4">
    <location>
        <begin position="1"/>
        <end position="21"/>
    </location>
</feature>
<dbReference type="InterPro" id="IPR036388">
    <property type="entry name" value="WH-like_DNA-bd_sf"/>
</dbReference>
<dbReference type="PROSITE" id="PS00622">
    <property type="entry name" value="HTH_LUXR_1"/>
    <property type="match status" value="1"/>
</dbReference>
<evidence type="ECO:0000256" key="4">
    <source>
        <dbReference type="SAM" id="MobiDB-lite"/>
    </source>
</evidence>
<accession>A0A2T5MB96</accession>
<dbReference type="PRINTS" id="PR00038">
    <property type="entry name" value="HTHLUXR"/>
</dbReference>
<keyword evidence="2" id="KW-0238">DNA-binding</keyword>
<dbReference type="SUPFAM" id="SSF46894">
    <property type="entry name" value="C-terminal effector domain of the bipartite response regulators"/>
    <property type="match status" value="1"/>
</dbReference>
<evidence type="ECO:0000256" key="3">
    <source>
        <dbReference type="ARBA" id="ARBA00023163"/>
    </source>
</evidence>
<evidence type="ECO:0000259" key="5">
    <source>
        <dbReference type="PROSITE" id="PS50043"/>
    </source>
</evidence>
<protein>
    <recommendedName>
        <fullName evidence="5">HTH luxR-type domain-containing protein</fullName>
    </recommendedName>
</protein>
<organism evidence="6 7">
    <name type="scientific">Stenotrophobium rhamnosiphilum</name>
    <dbReference type="NCBI Taxonomy" id="2029166"/>
    <lineage>
        <taxon>Bacteria</taxon>
        <taxon>Pseudomonadati</taxon>
        <taxon>Pseudomonadota</taxon>
        <taxon>Gammaproteobacteria</taxon>
        <taxon>Nevskiales</taxon>
        <taxon>Nevskiaceae</taxon>
        <taxon>Stenotrophobium</taxon>
    </lineage>
</organism>
<name>A0A2T5MB96_9GAMM</name>
<comment type="caution">
    <text evidence="6">The sequence shown here is derived from an EMBL/GenBank/DDBJ whole genome shotgun (WGS) entry which is preliminary data.</text>
</comment>
<evidence type="ECO:0000313" key="6">
    <source>
        <dbReference type="EMBL" id="PTU28257.1"/>
    </source>
</evidence>
<evidence type="ECO:0000256" key="1">
    <source>
        <dbReference type="ARBA" id="ARBA00023015"/>
    </source>
</evidence>
<dbReference type="SMART" id="SM00421">
    <property type="entry name" value="HTH_LUXR"/>
    <property type="match status" value="1"/>
</dbReference>
<proteinExistence type="predicted"/>
<dbReference type="RefSeq" id="WP_107941717.1">
    <property type="nucleotide sequence ID" value="NZ_QANS01000009.1"/>
</dbReference>
<dbReference type="InterPro" id="IPR016032">
    <property type="entry name" value="Sig_transdc_resp-reg_C-effctor"/>
</dbReference>
<dbReference type="GO" id="GO:0003677">
    <property type="term" value="F:DNA binding"/>
    <property type="evidence" value="ECO:0007669"/>
    <property type="project" value="UniProtKB-KW"/>
</dbReference>
<dbReference type="InterPro" id="IPR000792">
    <property type="entry name" value="Tscrpt_reg_LuxR_C"/>
</dbReference>
<dbReference type="PROSITE" id="PS50043">
    <property type="entry name" value="HTH_LUXR_2"/>
    <property type="match status" value="1"/>
</dbReference>
<dbReference type="Proteomes" id="UP000244248">
    <property type="component" value="Unassembled WGS sequence"/>
</dbReference>
<dbReference type="AlphaFoldDB" id="A0A2T5MB96"/>
<gene>
    <name evidence="6" type="ORF">CJD38_17640</name>
</gene>
<keyword evidence="3" id="KW-0804">Transcription</keyword>
<sequence>MQASQRIADQRAVQRTRSETQPLTEREVEILALMGKGLSVKGVAQTLGISPGTVTWHAKNSYIKLGACSREVALRKARAQKIIEGIVVCEVCACAMASRSWVSVQALAQA</sequence>
<evidence type="ECO:0000256" key="2">
    <source>
        <dbReference type="ARBA" id="ARBA00023125"/>
    </source>
</evidence>
<dbReference type="Pfam" id="PF00196">
    <property type="entry name" value="GerE"/>
    <property type="match status" value="1"/>
</dbReference>
<dbReference type="EMBL" id="QANS01000009">
    <property type="protein sequence ID" value="PTU28257.1"/>
    <property type="molecule type" value="Genomic_DNA"/>
</dbReference>
<keyword evidence="1" id="KW-0805">Transcription regulation</keyword>
<dbReference type="OrthoDB" id="9814495at2"/>
<keyword evidence="7" id="KW-1185">Reference proteome</keyword>
<dbReference type="PANTHER" id="PTHR44688:SF16">
    <property type="entry name" value="DNA-BINDING TRANSCRIPTIONAL ACTIVATOR DEVR_DOSR"/>
    <property type="match status" value="1"/>
</dbReference>
<dbReference type="PANTHER" id="PTHR44688">
    <property type="entry name" value="DNA-BINDING TRANSCRIPTIONAL ACTIVATOR DEVR_DOSR"/>
    <property type="match status" value="1"/>
</dbReference>
<reference evidence="6 7" key="1">
    <citation type="submission" date="2018-04" db="EMBL/GenBank/DDBJ databases">
        <title>Novel species isolated from glacier.</title>
        <authorList>
            <person name="Liu Q."/>
            <person name="Xin Y.-H."/>
        </authorList>
    </citation>
    <scope>NUCLEOTIDE SEQUENCE [LARGE SCALE GENOMIC DNA]</scope>
    <source>
        <strain evidence="6 7">GT1R17</strain>
    </source>
</reference>